<keyword evidence="4 5" id="KW-0472">Membrane</keyword>
<dbReference type="GO" id="GO:0008610">
    <property type="term" value="P:lipid biosynthetic process"/>
    <property type="evidence" value="ECO:0007669"/>
    <property type="project" value="InterPro"/>
</dbReference>
<evidence type="ECO:0000256" key="2">
    <source>
        <dbReference type="ARBA" id="ARBA00022692"/>
    </source>
</evidence>
<proteinExistence type="predicted"/>
<protein>
    <submittedName>
        <fullName evidence="7">Fatty acid hydroxylase</fullName>
    </submittedName>
</protein>
<reference evidence="7 8" key="1">
    <citation type="submission" date="2015-09" db="EMBL/GenBank/DDBJ databases">
        <title>Sorangium comparison.</title>
        <authorList>
            <person name="Zaburannyi N."/>
            <person name="Bunk B."/>
            <person name="Overmann J."/>
            <person name="Mueller R."/>
        </authorList>
    </citation>
    <scope>NUCLEOTIDE SEQUENCE [LARGE SCALE GENOMIC DNA]</scope>
    <source>
        <strain evidence="7 8">So ce26</strain>
    </source>
</reference>
<keyword evidence="2 5" id="KW-0812">Transmembrane</keyword>
<feature type="transmembrane region" description="Helical" evidence="5">
    <location>
        <begin position="53"/>
        <end position="72"/>
    </location>
</feature>
<sequence length="275" mass="31246">MDLGLVSPGLLGDWRFLSPLLISGAAGVFIVLERLFPYDPGQRLFRKGWFNDFFLYTLVQSYVLGLAIDAIIRAIDGAVGPGRLRLVAGWPVWAQLLFFFVVHDFYIYWFHRSQHRFPLLWRTHEAHHSVDDVDWLAGSRSHPIEILINQTVEFAPIVLLGAAPEVALMKATLDAVWGMYIHSNINVRTGPLQYVINGPEMHRWHHSGVFTGYGFNFGTKLAVWDWLFGTAHRPAGEKPPCYGLVGVEFPASYLRQIAYAFRWPERSRGEPPAAE</sequence>
<organism evidence="7 8">
    <name type="scientific">Sorangium cellulosum</name>
    <name type="common">Polyangium cellulosum</name>
    <dbReference type="NCBI Taxonomy" id="56"/>
    <lineage>
        <taxon>Bacteria</taxon>
        <taxon>Pseudomonadati</taxon>
        <taxon>Myxococcota</taxon>
        <taxon>Polyangia</taxon>
        <taxon>Polyangiales</taxon>
        <taxon>Polyangiaceae</taxon>
        <taxon>Sorangium</taxon>
    </lineage>
</organism>
<evidence type="ECO:0000256" key="1">
    <source>
        <dbReference type="ARBA" id="ARBA00004370"/>
    </source>
</evidence>
<accession>A0A2L0EWP4</accession>
<dbReference type="Proteomes" id="UP000238348">
    <property type="component" value="Chromosome"/>
</dbReference>
<feature type="transmembrane region" description="Helical" evidence="5">
    <location>
        <begin position="14"/>
        <end position="32"/>
    </location>
</feature>
<name>A0A2L0EWP4_SORCE</name>
<evidence type="ECO:0000313" key="8">
    <source>
        <dbReference type="Proteomes" id="UP000238348"/>
    </source>
</evidence>
<evidence type="ECO:0000313" key="7">
    <source>
        <dbReference type="EMBL" id="AUX43716.1"/>
    </source>
</evidence>
<dbReference type="EMBL" id="CP012673">
    <property type="protein sequence ID" value="AUX43716.1"/>
    <property type="molecule type" value="Genomic_DNA"/>
</dbReference>
<feature type="transmembrane region" description="Helical" evidence="5">
    <location>
        <begin position="92"/>
        <end position="110"/>
    </location>
</feature>
<evidence type="ECO:0000256" key="4">
    <source>
        <dbReference type="ARBA" id="ARBA00023136"/>
    </source>
</evidence>
<evidence type="ECO:0000256" key="5">
    <source>
        <dbReference type="SAM" id="Phobius"/>
    </source>
</evidence>
<dbReference type="GO" id="GO:0005506">
    <property type="term" value="F:iron ion binding"/>
    <property type="evidence" value="ECO:0007669"/>
    <property type="project" value="InterPro"/>
</dbReference>
<evidence type="ECO:0000259" key="6">
    <source>
        <dbReference type="Pfam" id="PF04116"/>
    </source>
</evidence>
<dbReference type="InterPro" id="IPR050307">
    <property type="entry name" value="Sterol_Desaturase_Related"/>
</dbReference>
<evidence type="ECO:0000256" key="3">
    <source>
        <dbReference type="ARBA" id="ARBA00022989"/>
    </source>
</evidence>
<dbReference type="PANTHER" id="PTHR11863">
    <property type="entry name" value="STEROL DESATURASE"/>
    <property type="match status" value="1"/>
</dbReference>
<dbReference type="Pfam" id="PF04116">
    <property type="entry name" value="FA_hydroxylase"/>
    <property type="match status" value="1"/>
</dbReference>
<gene>
    <name evidence="7" type="ORF">SOCE26_051700</name>
</gene>
<dbReference type="GO" id="GO:0016020">
    <property type="term" value="C:membrane"/>
    <property type="evidence" value="ECO:0007669"/>
    <property type="project" value="UniProtKB-SubCell"/>
</dbReference>
<keyword evidence="3 5" id="KW-1133">Transmembrane helix</keyword>
<dbReference type="GO" id="GO:0016491">
    <property type="term" value="F:oxidoreductase activity"/>
    <property type="evidence" value="ECO:0007669"/>
    <property type="project" value="InterPro"/>
</dbReference>
<dbReference type="AlphaFoldDB" id="A0A2L0EWP4"/>
<feature type="domain" description="Fatty acid hydroxylase" evidence="6">
    <location>
        <begin position="97"/>
        <end position="230"/>
    </location>
</feature>
<dbReference type="InterPro" id="IPR006694">
    <property type="entry name" value="Fatty_acid_hydroxylase"/>
</dbReference>
<comment type="subcellular location">
    <subcellularLocation>
        <location evidence="1">Membrane</location>
    </subcellularLocation>
</comment>
<dbReference type="RefSeq" id="WP_199789738.1">
    <property type="nucleotide sequence ID" value="NZ_CP012673.1"/>
</dbReference>